<evidence type="ECO:0000256" key="2">
    <source>
        <dbReference type="ARBA" id="ARBA00023004"/>
    </source>
</evidence>
<dbReference type="RefSeq" id="WP_096331583.1">
    <property type="nucleotide sequence ID" value="NZ_FOMX01000028.1"/>
</dbReference>
<keyword evidence="6" id="KW-1185">Reference proteome</keyword>
<reference evidence="6" key="1">
    <citation type="submission" date="2016-10" db="EMBL/GenBank/DDBJ databases">
        <authorList>
            <person name="Varghese N."/>
            <person name="Submissions S."/>
        </authorList>
    </citation>
    <scope>NUCLEOTIDE SEQUENCE [LARGE SCALE GENOMIC DNA]</scope>
    <source>
        <strain evidence="6">ATCC 25963</strain>
    </source>
</reference>
<dbReference type="SUPFAM" id="SSF102114">
    <property type="entry name" value="Radical SAM enzymes"/>
    <property type="match status" value="1"/>
</dbReference>
<dbReference type="InterPro" id="IPR007197">
    <property type="entry name" value="rSAM"/>
</dbReference>
<name>A0A1I2FUL1_9BACT</name>
<organism evidence="5 6">
    <name type="scientific">Nannocystis exedens</name>
    <dbReference type="NCBI Taxonomy" id="54"/>
    <lineage>
        <taxon>Bacteria</taxon>
        <taxon>Pseudomonadati</taxon>
        <taxon>Myxococcota</taxon>
        <taxon>Polyangia</taxon>
        <taxon>Nannocystales</taxon>
        <taxon>Nannocystaceae</taxon>
        <taxon>Nannocystis</taxon>
    </lineage>
</organism>
<dbReference type="PANTHER" id="PTHR43432">
    <property type="entry name" value="SLR0285 PROTEIN"/>
    <property type="match status" value="1"/>
</dbReference>
<dbReference type="SFLD" id="SFLDG01084">
    <property type="entry name" value="Uncharacterised_Radical_SAM_Su"/>
    <property type="match status" value="1"/>
</dbReference>
<dbReference type="GO" id="GO:0003824">
    <property type="term" value="F:catalytic activity"/>
    <property type="evidence" value="ECO:0007669"/>
    <property type="project" value="InterPro"/>
</dbReference>
<dbReference type="InterPro" id="IPR040086">
    <property type="entry name" value="MJ0683-like"/>
</dbReference>
<protein>
    <recommendedName>
        <fullName evidence="4">Radical SAM core domain-containing protein</fullName>
    </recommendedName>
</protein>
<accession>A0A1I2FUL1</accession>
<dbReference type="InterPro" id="IPR058240">
    <property type="entry name" value="rSAM_sf"/>
</dbReference>
<keyword evidence="3" id="KW-0411">Iron-sulfur</keyword>
<gene>
    <name evidence="5" type="ORF">SAMN02745121_06876</name>
</gene>
<dbReference type="GO" id="GO:0051536">
    <property type="term" value="F:iron-sulfur cluster binding"/>
    <property type="evidence" value="ECO:0007669"/>
    <property type="project" value="UniProtKB-KW"/>
</dbReference>
<evidence type="ECO:0000313" key="6">
    <source>
        <dbReference type="Proteomes" id="UP000199400"/>
    </source>
</evidence>
<evidence type="ECO:0000313" key="5">
    <source>
        <dbReference type="EMBL" id="SFF09114.1"/>
    </source>
</evidence>
<proteinExistence type="predicted"/>
<feature type="domain" description="Radical SAM core" evidence="4">
    <location>
        <begin position="149"/>
        <end position="313"/>
    </location>
</feature>
<dbReference type="OrthoDB" id="9785699at2"/>
<dbReference type="GO" id="GO:0046872">
    <property type="term" value="F:metal ion binding"/>
    <property type="evidence" value="ECO:0007669"/>
    <property type="project" value="UniProtKB-KW"/>
</dbReference>
<evidence type="ECO:0000256" key="3">
    <source>
        <dbReference type="ARBA" id="ARBA00023014"/>
    </source>
</evidence>
<evidence type="ECO:0000256" key="1">
    <source>
        <dbReference type="ARBA" id="ARBA00022723"/>
    </source>
</evidence>
<evidence type="ECO:0000259" key="4">
    <source>
        <dbReference type="Pfam" id="PF04055"/>
    </source>
</evidence>
<dbReference type="PANTHER" id="PTHR43432:SF3">
    <property type="entry name" value="SLR0285 PROTEIN"/>
    <property type="match status" value="1"/>
</dbReference>
<sequence>MPGARDLEVHLRALVGGLAPGEELAPGLRLAEVTTECGPRLTFETGGTRVHVEVARLTPGRRSAVQTRRLGLSYRFDAAASADGRALGVAVCRAVATAAAGREEAVLAALARDAEMAEETGDEPGARVRQVTVERLLERAEGGRYYTVTPYVGCLIGCKFCYAQSHVAETRALLGLAPAPWGSYVDVRVNAPEVLAAELKAVPPAPIKFCAVVSDPYHAIERRHELTRRMLLTLRDARWAAGVLILTRAALIERDLDVLPAIANAWAGISIPTLDDAARRHFEPRAASIPARLAALAACKAAGLRTFAVVQPLLPGPVAPLADALAERAGSVRVDVLHGVEGATQEFADPRWAAAGSLAWQQEQAAALTAALRERGVPLWSGELPPGLADS</sequence>
<keyword evidence="2" id="KW-0408">Iron</keyword>
<keyword evidence="1" id="KW-0479">Metal-binding</keyword>
<dbReference type="EMBL" id="FOMX01000028">
    <property type="protein sequence ID" value="SFF09114.1"/>
    <property type="molecule type" value="Genomic_DNA"/>
</dbReference>
<dbReference type="Proteomes" id="UP000199400">
    <property type="component" value="Unassembled WGS sequence"/>
</dbReference>
<dbReference type="Gene3D" id="3.80.30.30">
    <property type="match status" value="1"/>
</dbReference>
<dbReference type="AlphaFoldDB" id="A0A1I2FUL1"/>
<dbReference type="Pfam" id="PF04055">
    <property type="entry name" value="Radical_SAM"/>
    <property type="match status" value="1"/>
</dbReference>
<dbReference type="SFLD" id="SFLDS00029">
    <property type="entry name" value="Radical_SAM"/>
    <property type="match status" value="1"/>
</dbReference>